<reference evidence="3" key="1">
    <citation type="journal article" date="2022" name="G3 (Bethesda)">
        <title>High quality genome of the basidiomycete yeast Dioszegia hungarica PDD-24b-2 isolated from cloud water.</title>
        <authorList>
            <person name="Jarrige D."/>
            <person name="Haridas S."/>
            <person name="Bleykasten-Grosshans C."/>
            <person name="Joly M."/>
            <person name="Nadalig T."/>
            <person name="Sancelme M."/>
            <person name="Vuilleumier S."/>
            <person name="Grigoriev I.V."/>
            <person name="Amato P."/>
            <person name="Bringel F."/>
        </authorList>
    </citation>
    <scope>NUCLEOTIDE SEQUENCE</scope>
    <source>
        <strain evidence="3">PDD-24b-2</strain>
    </source>
</reference>
<protein>
    <recommendedName>
        <fullName evidence="2">NADH:flavin oxidoreductase/NADH oxidase N-terminal domain-containing protein</fullName>
    </recommendedName>
</protein>
<sequence length="373" mass="40947">MSSEALFSPLSIGPIELKHRIVLAPLTRIRAEIDSLTPNDMMGEYYEQRASDGGLVIMEATYPSAKAGGMVGTPGLFTEEHVAGWKRINERIHAKGGKTIVQLWALGRTQDGQSGIPVVSASAIPMAEGGPVPHALTKEEIDEYVADYANSAKMAMDAGFDGIEVHGAHGYLVNQFFSTASNQRTDDYGGSIENRARFGLEILEACAKAIGAGRVGIRLSPYAGAQGVKTDEAPQEYVRISQLIHERIPDLGYVHFVEPRADPAKLANWNTYSAEHDVSESLQKYRDIFQGSKTQFLSAGGYTPELAKEYVKEHGGAVVFGRWFISNPDLPERIKNGFPLDPYDRPTFYTRGPEGYTTYETYSQPPTRPTSKH</sequence>
<organism evidence="3 4">
    <name type="scientific">Dioszegia hungarica</name>
    <dbReference type="NCBI Taxonomy" id="4972"/>
    <lineage>
        <taxon>Eukaryota</taxon>
        <taxon>Fungi</taxon>
        <taxon>Dikarya</taxon>
        <taxon>Basidiomycota</taxon>
        <taxon>Agaricomycotina</taxon>
        <taxon>Tremellomycetes</taxon>
        <taxon>Tremellales</taxon>
        <taxon>Bulleribasidiaceae</taxon>
        <taxon>Dioszegia</taxon>
    </lineage>
</organism>
<dbReference type="PANTHER" id="PTHR22893:SF91">
    <property type="entry name" value="NADPH DEHYDROGENASE 2-RELATED"/>
    <property type="match status" value="1"/>
</dbReference>
<proteinExistence type="predicted"/>
<dbReference type="Gene3D" id="3.20.20.70">
    <property type="entry name" value="Aldolase class I"/>
    <property type="match status" value="1"/>
</dbReference>
<dbReference type="CDD" id="cd02933">
    <property type="entry name" value="OYE_like_FMN"/>
    <property type="match status" value="1"/>
</dbReference>
<keyword evidence="4" id="KW-1185">Reference proteome</keyword>
<evidence type="ECO:0000313" key="4">
    <source>
        <dbReference type="Proteomes" id="UP001164286"/>
    </source>
</evidence>
<dbReference type="InterPro" id="IPR045247">
    <property type="entry name" value="Oye-like"/>
</dbReference>
<feature type="domain" description="NADH:flavin oxidoreductase/NADH oxidase N-terminal" evidence="2">
    <location>
        <begin position="6"/>
        <end position="340"/>
    </location>
</feature>
<accession>A0AA38H9M0</accession>
<dbReference type="EMBL" id="JAKWFO010000005">
    <property type="protein sequence ID" value="KAI9636487.1"/>
    <property type="molecule type" value="Genomic_DNA"/>
</dbReference>
<dbReference type="PANTHER" id="PTHR22893">
    <property type="entry name" value="NADH OXIDOREDUCTASE-RELATED"/>
    <property type="match status" value="1"/>
</dbReference>
<dbReference type="InterPro" id="IPR013785">
    <property type="entry name" value="Aldolase_TIM"/>
</dbReference>
<dbReference type="GeneID" id="77728782"/>
<comment type="caution">
    <text evidence="3">The sequence shown here is derived from an EMBL/GenBank/DDBJ whole genome shotgun (WGS) entry which is preliminary data.</text>
</comment>
<dbReference type="Pfam" id="PF00724">
    <property type="entry name" value="Oxidored_FMN"/>
    <property type="match status" value="1"/>
</dbReference>
<dbReference type="AlphaFoldDB" id="A0AA38H9M0"/>
<name>A0AA38H9M0_9TREE</name>
<evidence type="ECO:0000256" key="1">
    <source>
        <dbReference type="SAM" id="MobiDB-lite"/>
    </source>
</evidence>
<evidence type="ECO:0000259" key="2">
    <source>
        <dbReference type="Pfam" id="PF00724"/>
    </source>
</evidence>
<dbReference type="RefSeq" id="XP_052946264.1">
    <property type="nucleotide sequence ID" value="XM_053089577.1"/>
</dbReference>
<dbReference type="Proteomes" id="UP001164286">
    <property type="component" value="Unassembled WGS sequence"/>
</dbReference>
<evidence type="ECO:0000313" key="3">
    <source>
        <dbReference type="EMBL" id="KAI9636487.1"/>
    </source>
</evidence>
<dbReference type="GO" id="GO:0010181">
    <property type="term" value="F:FMN binding"/>
    <property type="evidence" value="ECO:0007669"/>
    <property type="project" value="InterPro"/>
</dbReference>
<gene>
    <name evidence="3" type="ORF">MKK02DRAFT_37167</name>
</gene>
<dbReference type="GO" id="GO:0016491">
    <property type="term" value="F:oxidoreductase activity"/>
    <property type="evidence" value="ECO:0007669"/>
    <property type="project" value="InterPro"/>
</dbReference>
<feature type="region of interest" description="Disordered" evidence="1">
    <location>
        <begin position="352"/>
        <end position="373"/>
    </location>
</feature>
<dbReference type="InterPro" id="IPR001155">
    <property type="entry name" value="OxRdtase_FMN_N"/>
</dbReference>
<dbReference type="SUPFAM" id="SSF51395">
    <property type="entry name" value="FMN-linked oxidoreductases"/>
    <property type="match status" value="1"/>
</dbReference>